<sequence length="150" mass="16750">MSNAKVLINTQAGTIELEGEDSFVRTYLDKLIPIIERARFGAGTIIANGEVIAPDAEGMPKARTRRRVAPTPMGESCRDRVKRLRDEGFFAERRGISDIVHGLEARGHAHNVNQVGAALTTMFERHEIQRTPVEGKFKYHWDHRSQSAAA</sequence>
<reference evidence="1 2" key="1">
    <citation type="submission" date="2016-10" db="EMBL/GenBank/DDBJ databases">
        <authorList>
            <person name="Varghese N."/>
            <person name="Submissions S."/>
        </authorList>
    </citation>
    <scope>NUCLEOTIDE SEQUENCE [LARGE SCALE GENOMIC DNA]</scope>
    <source>
        <strain evidence="1 2">DSM 21822</strain>
    </source>
</reference>
<gene>
    <name evidence="1" type="ORF">SAMN04488498_106154</name>
</gene>
<organism evidence="1 2">
    <name type="scientific">Neomesorhizobium albiziae</name>
    <dbReference type="NCBI Taxonomy" id="335020"/>
    <lineage>
        <taxon>Bacteria</taxon>
        <taxon>Pseudomonadati</taxon>
        <taxon>Pseudomonadota</taxon>
        <taxon>Alphaproteobacteria</taxon>
        <taxon>Hyphomicrobiales</taxon>
        <taxon>Phyllobacteriaceae</taxon>
        <taxon>Neomesorhizobium</taxon>
    </lineage>
</organism>
<dbReference type="RefSeq" id="WP_149760510.1">
    <property type="nucleotide sequence ID" value="NZ_BSPE01000031.1"/>
</dbReference>
<name>A0A1I3ZJK1_9HYPH</name>
<dbReference type="OrthoDB" id="8115500at2"/>
<evidence type="ECO:0000313" key="2">
    <source>
        <dbReference type="Proteomes" id="UP000323300"/>
    </source>
</evidence>
<evidence type="ECO:0000313" key="1">
    <source>
        <dbReference type="EMBL" id="SFK43816.1"/>
    </source>
</evidence>
<dbReference type="AlphaFoldDB" id="A0A1I3ZJK1"/>
<protein>
    <submittedName>
        <fullName evidence="1">Uncharacterized protein</fullName>
    </submittedName>
</protein>
<proteinExistence type="predicted"/>
<dbReference type="Proteomes" id="UP000323300">
    <property type="component" value="Unassembled WGS sequence"/>
</dbReference>
<accession>A0A1I3ZJK1</accession>
<dbReference type="EMBL" id="FOSL01000006">
    <property type="protein sequence ID" value="SFK43816.1"/>
    <property type="molecule type" value="Genomic_DNA"/>
</dbReference>
<keyword evidence="2" id="KW-1185">Reference proteome</keyword>